<dbReference type="GO" id="GO:0006166">
    <property type="term" value="P:purine ribonucleoside salvage"/>
    <property type="evidence" value="ECO:0007669"/>
    <property type="project" value="UniProtKB-KW"/>
</dbReference>
<feature type="binding site" evidence="4">
    <location>
        <begin position="106"/>
        <end position="107"/>
    </location>
    <ligand>
        <name>phosphate</name>
        <dbReference type="ChEBI" id="CHEBI:43474"/>
    </ligand>
</feature>
<comment type="function">
    <text evidence="4">Catalyzes the reversible phosphorylation of S-methyl-5'-thioadenosine (MTA) to adenine and 5-methylthioribose-1-phosphate. Involved in the breakdown of MTA, a major by-product of polyamine biosynthesis. Responsible for the first step in the methionine salvage pathway after MTA has been generated from S-adenosylmethionine. Has broad substrate specificity with 6-aminopurine nucleosides as preferred substrates.</text>
</comment>
<comment type="catalytic activity">
    <reaction evidence="4">
        <text>S-methyl-5'-thioadenosine + phosphate = 5-(methylsulfanyl)-alpha-D-ribose 1-phosphate + adenine</text>
        <dbReference type="Rhea" id="RHEA:11852"/>
        <dbReference type="ChEBI" id="CHEBI:16708"/>
        <dbReference type="ChEBI" id="CHEBI:17509"/>
        <dbReference type="ChEBI" id="CHEBI:43474"/>
        <dbReference type="ChEBI" id="CHEBI:58533"/>
        <dbReference type="EC" id="2.4.2.28"/>
    </reaction>
</comment>
<dbReference type="RefSeq" id="WP_052038666.1">
    <property type="nucleotide sequence ID" value="NZ_CP138967.1"/>
</dbReference>
<dbReference type="Proteomes" id="UP000030392">
    <property type="component" value="Unassembled WGS sequence"/>
</dbReference>
<feature type="binding site" evidence="4">
    <location>
        <position position="31"/>
    </location>
    <ligand>
        <name>phosphate</name>
        <dbReference type="ChEBI" id="CHEBI:43474"/>
    </ligand>
</feature>
<dbReference type="EMBL" id="JNAX01000012">
    <property type="protein sequence ID" value="KGG20321.1"/>
    <property type="molecule type" value="Genomic_DNA"/>
</dbReference>
<dbReference type="InterPro" id="IPR018099">
    <property type="entry name" value="Purine_phosphorylase-2_CS"/>
</dbReference>
<dbReference type="CDD" id="cd09010">
    <property type="entry name" value="MTAP_SsMTAPII_like_MTIP"/>
    <property type="match status" value="1"/>
</dbReference>
<comment type="similarity">
    <text evidence="4">Belongs to the PNP/MTAP phosphorylase family. MTAP subfamily.</text>
</comment>
<name>A0A0A2C1U1_PROMR</name>
<evidence type="ECO:0000259" key="5">
    <source>
        <dbReference type="Pfam" id="PF01048"/>
    </source>
</evidence>
<sequence length="310" mass="34859">MITEHDFLNISGTQSNAYDFKKARLGIIGGSGLYRIENLKNIVELSLDTPYGKPSNKLLIGELFGIEIVFLARHGEKHTLNPSEIPYKANIWAMRHLNVRWLISASAVGSLQENIKPCDIVIPDQFIDRTHQRPLTFFNNGVVAHISMANPFCEVLSQILSQEIDKLLTKEKKMHIGGTYLAMEGPAFSTKAESNLYRDWGCSIIGMTNHTEARLAKEAEIAYSSLSMVTDYDCWNQNCENVSVEMVIENLQENANFAKSIISAAAKKISSLRPESSFHNALKNALVTPKEHVPNETKVKIKLFTDKYWI</sequence>
<proteinExistence type="inferred from homology"/>
<dbReference type="PANTHER" id="PTHR42679">
    <property type="entry name" value="S-METHYL-5'-THIOADENOSINE PHOSPHORYLASE"/>
    <property type="match status" value="1"/>
</dbReference>
<dbReference type="InterPro" id="IPR000845">
    <property type="entry name" value="Nucleoside_phosphorylase_d"/>
</dbReference>
<evidence type="ECO:0000256" key="3">
    <source>
        <dbReference type="ARBA" id="ARBA00022726"/>
    </source>
</evidence>
<dbReference type="PROSITE" id="PS01240">
    <property type="entry name" value="PNP_MTAP_2"/>
    <property type="match status" value="1"/>
</dbReference>
<feature type="domain" description="Nucleoside phosphorylase" evidence="5">
    <location>
        <begin position="24"/>
        <end position="265"/>
    </location>
</feature>
<comment type="subunit">
    <text evidence="4">Homohexamer. Dimer of a homotrimer.</text>
</comment>
<dbReference type="AlphaFoldDB" id="A0A0A2C1U1"/>
<evidence type="ECO:0000256" key="2">
    <source>
        <dbReference type="ARBA" id="ARBA00022679"/>
    </source>
</evidence>
<reference evidence="7" key="1">
    <citation type="journal article" date="2014" name="Sci. Data">
        <title>Genomes of diverse isolates of the marine cyanobacterium Prochlorococcus.</title>
        <authorList>
            <person name="Biller S."/>
            <person name="Berube P."/>
            <person name="Thompson J."/>
            <person name="Kelly L."/>
            <person name="Roggensack S."/>
            <person name="Awad L."/>
            <person name="Roache-Johnson K."/>
            <person name="Ding H."/>
            <person name="Giovannoni S.J."/>
            <person name="Moore L.R."/>
            <person name="Chisholm S.W."/>
        </authorList>
    </citation>
    <scope>NUCLEOTIDE SEQUENCE [LARGE SCALE GENOMIC DNA]</scope>
    <source>
        <strain evidence="7">PAC1</strain>
    </source>
</reference>
<protein>
    <recommendedName>
        <fullName evidence="4">S-methyl-5'-thioadenosine phosphorylase</fullName>
        <ecNumber evidence="4">2.4.2.28</ecNumber>
    </recommendedName>
    <alternativeName>
        <fullName evidence="4">5'-methylthioadenosine phosphorylase</fullName>
        <shortName evidence="4">MTA phosphorylase</shortName>
        <shortName evidence="4">MTAP</shortName>
    </alternativeName>
</protein>
<dbReference type="GO" id="GO:0019509">
    <property type="term" value="P:L-methionine salvage from methylthioadenosine"/>
    <property type="evidence" value="ECO:0007669"/>
    <property type="project" value="UniProtKB-UniRule"/>
</dbReference>
<comment type="pathway">
    <text evidence="4">Amino-acid biosynthesis; L-methionine biosynthesis via salvage pathway; S-methyl-5-thio-alpha-D-ribose 1-phosphate from S-methyl-5'-thioadenosine (phosphorylase route): step 1/1.</text>
</comment>
<accession>A0A0A2C1U1</accession>
<keyword evidence="2 4" id="KW-0808">Transferase</keyword>
<feature type="binding site" evidence="4">
    <location>
        <begin position="73"/>
        <end position="74"/>
    </location>
    <ligand>
        <name>phosphate</name>
        <dbReference type="ChEBI" id="CHEBI:43474"/>
    </ligand>
</feature>
<dbReference type="InterPro" id="IPR035994">
    <property type="entry name" value="Nucleoside_phosphorylase_sf"/>
</dbReference>
<dbReference type="Pfam" id="PF01048">
    <property type="entry name" value="PNP_UDP_1"/>
    <property type="match status" value="1"/>
</dbReference>
<feature type="binding site" evidence="4">
    <location>
        <position position="208"/>
    </location>
    <ligand>
        <name>phosphate</name>
        <dbReference type="ChEBI" id="CHEBI:43474"/>
    </ligand>
</feature>
<evidence type="ECO:0000256" key="4">
    <source>
        <dbReference type="HAMAP-Rule" id="MF_01963"/>
    </source>
</evidence>
<dbReference type="SUPFAM" id="SSF53167">
    <property type="entry name" value="Purine and uridine phosphorylases"/>
    <property type="match status" value="1"/>
</dbReference>
<keyword evidence="1 4" id="KW-0328">Glycosyltransferase</keyword>
<dbReference type="GO" id="GO:0017061">
    <property type="term" value="F:S-methyl-5-thioadenosine phosphorylase activity"/>
    <property type="evidence" value="ECO:0007669"/>
    <property type="project" value="UniProtKB-UniRule"/>
</dbReference>
<feature type="binding site" evidence="4">
    <location>
        <begin position="231"/>
        <end position="233"/>
    </location>
    <ligand>
        <name>substrate</name>
    </ligand>
</feature>
<feature type="binding site" evidence="4">
    <location>
        <position position="207"/>
    </location>
    <ligand>
        <name>substrate</name>
    </ligand>
</feature>
<dbReference type="HAMAP" id="MF_01963">
    <property type="entry name" value="MTAP"/>
    <property type="match status" value="1"/>
</dbReference>
<feature type="site" description="Important for substrate specificity" evidence="4">
    <location>
        <position position="189"/>
    </location>
</feature>
<evidence type="ECO:0000313" key="7">
    <source>
        <dbReference type="Proteomes" id="UP000030392"/>
    </source>
</evidence>
<dbReference type="NCBIfam" id="TIGR01694">
    <property type="entry name" value="MTAP"/>
    <property type="match status" value="1"/>
</dbReference>
<gene>
    <name evidence="4" type="primary">mtnP</name>
    <name evidence="6" type="ORF">EV03_1283</name>
</gene>
<comment type="caution">
    <text evidence="6">The sequence shown here is derived from an EMBL/GenBank/DDBJ whole genome shotgun (WGS) entry which is preliminary data.</text>
</comment>
<organism evidence="6 7">
    <name type="scientific">Prochlorococcus marinus str. PAC1</name>
    <dbReference type="NCBI Taxonomy" id="59924"/>
    <lineage>
        <taxon>Bacteria</taxon>
        <taxon>Bacillati</taxon>
        <taxon>Cyanobacteriota</taxon>
        <taxon>Cyanophyceae</taxon>
        <taxon>Synechococcales</taxon>
        <taxon>Prochlorococcaceae</taxon>
        <taxon>Prochlorococcus</taxon>
    </lineage>
</organism>
<dbReference type="UniPathway" id="UPA00904">
    <property type="reaction ID" value="UER00873"/>
</dbReference>
<evidence type="ECO:0000256" key="1">
    <source>
        <dbReference type="ARBA" id="ARBA00022676"/>
    </source>
</evidence>
<dbReference type="Gene3D" id="3.40.50.1580">
    <property type="entry name" value="Nucleoside phosphorylase domain"/>
    <property type="match status" value="1"/>
</dbReference>
<feature type="site" description="Important for substrate specificity" evidence="4">
    <location>
        <position position="244"/>
    </location>
</feature>
<dbReference type="InterPro" id="IPR010044">
    <property type="entry name" value="MTAP"/>
</dbReference>
<evidence type="ECO:0000313" key="6">
    <source>
        <dbReference type="EMBL" id="KGG20321.1"/>
    </source>
</evidence>
<dbReference type="EC" id="2.4.2.28" evidence="4"/>
<keyword evidence="3 4" id="KW-0660">Purine salvage</keyword>
<dbReference type="FunFam" id="3.40.50.1580:FF:000012">
    <property type="entry name" value="Probable 6-oxopurine nucleoside phosphorylase"/>
    <property type="match status" value="1"/>
</dbReference>
<dbReference type="GO" id="GO:0005829">
    <property type="term" value="C:cytosol"/>
    <property type="evidence" value="ECO:0007669"/>
    <property type="project" value="TreeGrafter"/>
</dbReference>
<dbReference type="PANTHER" id="PTHR42679:SF2">
    <property type="entry name" value="S-METHYL-5'-THIOADENOSINE PHOSPHORYLASE"/>
    <property type="match status" value="1"/>
</dbReference>